<reference evidence="2 3" key="1">
    <citation type="journal article" date="2011" name="J. Bacteriol.">
        <title>Complete genome sequence of Methanosaeta concilii, a specialist in aceticlastic methanogenesis.</title>
        <authorList>
            <person name="Barber R.D."/>
            <person name="Zhang L."/>
            <person name="Harnack M."/>
            <person name="Olson M.V."/>
            <person name="Kaul R."/>
            <person name="Ingram-Smith C."/>
            <person name="Smith K.S."/>
        </authorList>
    </citation>
    <scope>NUCLEOTIDE SEQUENCE [LARGE SCALE GENOMIC DNA]</scope>
    <source>
        <strain evidence="3">ATCC 5969 / DSM 3671 / JCM 10134 / NBRC 103675 / OCM 69 / GP-6</strain>
    </source>
</reference>
<keyword evidence="1" id="KW-0472">Membrane</keyword>
<dbReference type="GeneID" id="10460119"/>
<dbReference type="RefSeq" id="WP_013718280.1">
    <property type="nucleotide sequence ID" value="NC_015416.1"/>
</dbReference>
<dbReference type="OrthoDB" id="142281at2157"/>
<evidence type="ECO:0000313" key="2">
    <source>
        <dbReference type="EMBL" id="AEB67218.1"/>
    </source>
</evidence>
<proteinExistence type="predicted"/>
<name>F4BVV8_METSG</name>
<dbReference type="KEGG" id="mcj:MCON_0356"/>
<dbReference type="HOGENOM" id="CLU_2353206_0_0_2"/>
<feature type="transmembrane region" description="Helical" evidence="1">
    <location>
        <begin position="35"/>
        <end position="58"/>
    </location>
</feature>
<organism evidence="2 3">
    <name type="scientific">Methanothrix soehngenii (strain ATCC 5969 / DSM 3671 / JCM 10134 / NBRC 103675 / OCM 69 / GP-6)</name>
    <name type="common">Methanosaeta concilii</name>
    <dbReference type="NCBI Taxonomy" id="990316"/>
    <lineage>
        <taxon>Archaea</taxon>
        <taxon>Methanobacteriati</taxon>
        <taxon>Methanobacteriota</taxon>
        <taxon>Stenosarchaea group</taxon>
        <taxon>Methanomicrobia</taxon>
        <taxon>Methanotrichales</taxon>
        <taxon>Methanotrichaceae</taxon>
        <taxon>Methanothrix</taxon>
    </lineage>
</organism>
<gene>
    <name evidence="2" type="ordered locus">MCON_0356</name>
</gene>
<dbReference type="EMBL" id="CP002565">
    <property type="protein sequence ID" value="AEB67218.1"/>
    <property type="molecule type" value="Genomic_DNA"/>
</dbReference>
<protein>
    <submittedName>
        <fullName evidence="2">Uncharacterized protein</fullName>
    </submittedName>
</protein>
<keyword evidence="1" id="KW-0812">Transmembrane</keyword>
<accession>F4BVV8</accession>
<keyword evidence="1" id="KW-1133">Transmembrane helix</keyword>
<keyword evidence="3" id="KW-1185">Reference proteome</keyword>
<feature type="transmembrane region" description="Helical" evidence="1">
    <location>
        <begin position="6"/>
        <end position="23"/>
    </location>
</feature>
<feature type="transmembrane region" description="Helical" evidence="1">
    <location>
        <begin position="64"/>
        <end position="84"/>
    </location>
</feature>
<evidence type="ECO:0000313" key="3">
    <source>
        <dbReference type="Proteomes" id="UP000007807"/>
    </source>
</evidence>
<dbReference type="AlphaFoldDB" id="F4BVV8"/>
<sequence>MSIAVLLVISATYLMGAKSLVAGRREGLSFLMGGLFLSGAVGGLYLLMTGADWLMYLLGEVEDFALLSEISPATVLLIVALPLVPMMRKMTRGMAW</sequence>
<dbReference type="Proteomes" id="UP000007807">
    <property type="component" value="Chromosome"/>
</dbReference>
<evidence type="ECO:0000256" key="1">
    <source>
        <dbReference type="SAM" id="Phobius"/>
    </source>
</evidence>
<dbReference type="InParanoid" id="F4BVV8"/>